<dbReference type="RefSeq" id="WP_345183393.1">
    <property type="nucleotide sequence ID" value="NZ_BAABGP010000003.1"/>
</dbReference>
<evidence type="ECO:0000313" key="4">
    <source>
        <dbReference type="Proteomes" id="UP001500731"/>
    </source>
</evidence>
<dbReference type="EMBL" id="BAABGP010000003">
    <property type="protein sequence ID" value="GAA4478101.1"/>
    <property type="molecule type" value="Genomic_DNA"/>
</dbReference>
<dbReference type="SUPFAM" id="SSF75304">
    <property type="entry name" value="Amidase signature (AS) enzymes"/>
    <property type="match status" value="1"/>
</dbReference>
<dbReference type="Gene3D" id="3.90.1300.10">
    <property type="entry name" value="Amidase signature (AS) domain"/>
    <property type="match status" value="1"/>
</dbReference>
<protein>
    <submittedName>
        <fullName evidence="3">Amidase</fullName>
    </submittedName>
</protein>
<proteinExistence type="inferred from homology"/>
<evidence type="ECO:0000259" key="2">
    <source>
        <dbReference type="Pfam" id="PF01425"/>
    </source>
</evidence>
<dbReference type="PANTHER" id="PTHR11895">
    <property type="entry name" value="TRANSAMIDASE"/>
    <property type="match status" value="1"/>
</dbReference>
<gene>
    <name evidence="3" type="ORF">GCM10023171_01710</name>
</gene>
<comment type="caution">
    <text evidence="3">The sequence shown here is derived from an EMBL/GenBank/DDBJ whole genome shotgun (WGS) entry which is preliminary data.</text>
</comment>
<dbReference type="Pfam" id="PF01425">
    <property type="entry name" value="Amidase"/>
    <property type="match status" value="1"/>
</dbReference>
<dbReference type="PANTHER" id="PTHR11895:SF7">
    <property type="entry name" value="GLUTAMYL-TRNA(GLN) AMIDOTRANSFERASE SUBUNIT A, MITOCHONDRIAL"/>
    <property type="match status" value="1"/>
</dbReference>
<organism evidence="3 4">
    <name type="scientific">Microbacterium panaciterrae</name>
    <dbReference type="NCBI Taxonomy" id="985759"/>
    <lineage>
        <taxon>Bacteria</taxon>
        <taxon>Bacillati</taxon>
        <taxon>Actinomycetota</taxon>
        <taxon>Actinomycetes</taxon>
        <taxon>Micrococcales</taxon>
        <taxon>Microbacteriaceae</taxon>
        <taxon>Microbacterium</taxon>
    </lineage>
</organism>
<keyword evidence="4" id="KW-1185">Reference proteome</keyword>
<dbReference type="InterPro" id="IPR036928">
    <property type="entry name" value="AS_sf"/>
</dbReference>
<dbReference type="InterPro" id="IPR000120">
    <property type="entry name" value="Amidase"/>
</dbReference>
<evidence type="ECO:0000313" key="3">
    <source>
        <dbReference type="EMBL" id="GAA4478101.1"/>
    </source>
</evidence>
<comment type="similarity">
    <text evidence="1">Belongs to the amidase family.</text>
</comment>
<dbReference type="Proteomes" id="UP001500731">
    <property type="component" value="Unassembled WGS sequence"/>
</dbReference>
<feature type="domain" description="Amidase" evidence="2">
    <location>
        <begin position="26"/>
        <end position="443"/>
    </location>
</feature>
<dbReference type="InterPro" id="IPR023631">
    <property type="entry name" value="Amidase_dom"/>
</dbReference>
<evidence type="ECO:0000256" key="1">
    <source>
        <dbReference type="ARBA" id="ARBA00009199"/>
    </source>
</evidence>
<sequence length="464" mass="47803">MSAPWRWGVPEAAAALADGGITSTQLVSAALDRIRFTESRARAWAHVDADAALVAARASDERRRAGRALGPLDGLPIGVKDVIDVAGMPTRGGSAVFRAAAPAQRDAVAVGRFRAAGGILLGKTVTYEFAFGQGTPPTRNPRDPERYAGGSSIGSGVAVAIGDVSAALGTDTGGSVRNPASINGLVGLKPSAGLVSRAGSMTVSGTMDAIGPLAASVRGAALVLDAIAEPTVLREHFGGSVVRAAARVERARVGVDRDQWERWGVAAPVRSAVDEALEVLERTGVEVVEVDTSDLDLALTAGLVVSLSEAATLHRLRLRAAADDYLPETRVMIASGALIETGDVELALRLRGALRCRIEELMQRRGLAALVSPTLPNGAPRLATMAAELTSAGDAESLGSALRMLCAANLTGLPGLSVACGEVAAGPIGMHLLGRANGDAEILALAERYEQAAPWRARVPLDPR</sequence>
<name>A0ABP8P276_9MICO</name>
<reference evidence="4" key="1">
    <citation type="journal article" date="2019" name="Int. J. Syst. Evol. Microbiol.">
        <title>The Global Catalogue of Microorganisms (GCM) 10K type strain sequencing project: providing services to taxonomists for standard genome sequencing and annotation.</title>
        <authorList>
            <consortium name="The Broad Institute Genomics Platform"/>
            <consortium name="The Broad Institute Genome Sequencing Center for Infectious Disease"/>
            <person name="Wu L."/>
            <person name="Ma J."/>
        </authorList>
    </citation>
    <scope>NUCLEOTIDE SEQUENCE [LARGE SCALE GENOMIC DNA]</scope>
    <source>
        <strain evidence="4">JCM 17839</strain>
    </source>
</reference>
<accession>A0ABP8P276</accession>